<evidence type="ECO:0000313" key="2">
    <source>
        <dbReference type="Proteomes" id="UP001295423"/>
    </source>
</evidence>
<dbReference type="EMBL" id="CAKOGP040001947">
    <property type="protein sequence ID" value="CAJ1957560.1"/>
    <property type="molecule type" value="Genomic_DNA"/>
</dbReference>
<accession>A0AAD2FZB8</accession>
<name>A0AAD2FZB8_9STRA</name>
<gene>
    <name evidence="1" type="ORF">CYCCA115_LOCUS16772</name>
</gene>
<dbReference type="InterPro" id="IPR036770">
    <property type="entry name" value="Ankyrin_rpt-contain_sf"/>
</dbReference>
<protein>
    <submittedName>
        <fullName evidence="1">Uncharacterized protein</fullName>
    </submittedName>
</protein>
<organism evidence="1 2">
    <name type="scientific">Cylindrotheca closterium</name>
    <dbReference type="NCBI Taxonomy" id="2856"/>
    <lineage>
        <taxon>Eukaryota</taxon>
        <taxon>Sar</taxon>
        <taxon>Stramenopiles</taxon>
        <taxon>Ochrophyta</taxon>
        <taxon>Bacillariophyta</taxon>
        <taxon>Bacillariophyceae</taxon>
        <taxon>Bacillariophycidae</taxon>
        <taxon>Bacillariales</taxon>
        <taxon>Bacillariaceae</taxon>
        <taxon>Cylindrotheca</taxon>
    </lineage>
</organism>
<dbReference type="PANTHER" id="PTHR45661">
    <property type="entry name" value="SURFACE ANTIGEN"/>
    <property type="match status" value="1"/>
</dbReference>
<dbReference type="InterPro" id="IPR026906">
    <property type="entry name" value="LRR_5"/>
</dbReference>
<dbReference type="Gene3D" id="3.80.10.10">
    <property type="entry name" value="Ribonuclease Inhibitor"/>
    <property type="match status" value="2"/>
</dbReference>
<dbReference type="PANTHER" id="PTHR45661:SF3">
    <property type="entry name" value="IG-LIKE DOMAIN-CONTAINING PROTEIN"/>
    <property type="match status" value="1"/>
</dbReference>
<dbReference type="InterPro" id="IPR032675">
    <property type="entry name" value="LRR_dom_sf"/>
</dbReference>
<dbReference type="Pfam" id="PF13306">
    <property type="entry name" value="LRR_5"/>
    <property type="match status" value="2"/>
</dbReference>
<reference evidence="1" key="1">
    <citation type="submission" date="2023-08" db="EMBL/GenBank/DDBJ databases">
        <authorList>
            <person name="Audoor S."/>
            <person name="Bilcke G."/>
        </authorList>
    </citation>
    <scope>NUCLEOTIDE SEQUENCE</scope>
</reference>
<dbReference type="Gene3D" id="1.25.40.20">
    <property type="entry name" value="Ankyrin repeat-containing domain"/>
    <property type="match status" value="1"/>
</dbReference>
<dbReference type="Proteomes" id="UP001295423">
    <property type="component" value="Unassembled WGS sequence"/>
</dbReference>
<evidence type="ECO:0000313" key="1">
    <source>
        <dbReference type="EMBL" id="CAJ1957560.1"/>
    </source>
</evidence>
<comment type="caution">
    <text evidence="1">The sequence shown here is derived from an EMBL/GenBank/DDBJ whole genome shotgun (WGS) entry which is preliminary data.</text>
</comment>
<keyword evidence="2" id="KW-1185">Reference proteome</keyword>
<dbReference type="SUPFAM" id="SSF52058">
    <property type="entry name" value="L domain-like"/>
    <property type="match status" value="1"/>
</dbReference>
<dbReference type="InterPro" id="IPR053139">
    <property type="entry name" value="Surface_bspA-like"/>
</dbReference>
<proteinExistence type="predicted"/>
<sequence>MYRRRQRPAKRQKTIIDNVHDQEDDTTAVGVVQFAYEGKPKKTIPAGISHVTTSEAVEKIITECFRNCQTLRHLSIGRSVRAIDMGAFKGCANLTKVEFQEGLRCIRGQAFRKCTSLLEVDLPKTVTSIGMDAFEGCFSLKSARCHEQGSLDTIGDCAFMNCSSLADVTLPQKMDYIGAEVFKNCTSLTAVAVPKYDYIRPGTFRGCTSLFGVEIQQIDELRIEGSIFKGCTNLINVWVPNWKQGWDSFVGCEKMLINGKNRNERYENLVRRIRDRYTYLPVHKVCYYSSRATVEELMEVLGTDENASNAEYLQDCFGLTPFHVIATAANPRIDLFQCLVDHYPIEVLERKDTHGQMMMQYLLKHTSSHAMPFVKMVLQKLVMDKLNMRHLGQSKEAELLRRFESIQSDDDFETKCQRFDSFKKYARYCVMIEATSLIELALWKIQMSLMRKEDLETDYTIRKDCRCQCGADVVIGNVFGYLCKSRSDLFSHGNDERYSITAVC</sequence>
<dbReference type="AlphaFoldDB" id="A0AAD2FZB8"/>